<evidence type="ECO:0000313" key="6">
    <source>
        <dbReference type="Proteomes" id="UP000322976"/>
    </source>
</evidence>
<dbReference type="RefSeq" id="WP_149544545.1">
    <property type="nucleotide sequence ID" value="NZ_VTPS01000003.1"/>
</dbReference>
<dbReference type="CDD" id="cd00367">
    <property type="entry name" value="PTS-HPr_like"/>
    <property type="match status" value="1"/>
</dbReference>
<evidence type="ECO:0000256" key="2">
    <source>
        <dbReference type="ARBA" id="ARBA00022490"/>
    </source>
</evidence>
<evidence type="ECO:0000256" key="3">
    <source>
        <dbReference type="ARBA" id="ARBA00022683"/>
    </source>
</evidence>
<proteinExistence type="predicted"/>
<organism evidence="5 6">
    <name type="scientific">Calorimonas adulescens</name>
    <dbReference type="NCBI Taxonomy" id="2606906"/>
    <lineage>
        <taxon>Bacteria</taxon>
        <taxon>Bacillati</taxon>
        <taxon>Bacillota</taxon>
        <taxon>Clostridia</taxon>
        <taxon>Thermoanaerobacterales</taxon>
        <taxon>Thermoanaerobacteraceae</taxon>
        <taxon>Calorimonas</taxon>
    </lineage>
</organism>
<dbReference type="SUPFAM" id="SSF55594">
    <property type="entry name" value="HPr-like"/>
    <property type="match status" value="1"/>
</dbReference>
<protein>
    <submittedName>
        <fullName evidence="5">HPr family phosphocarrier protein</fullName>
    </submittedName>
</protein>
<reference evidence="5 6" key="1">
    <citation type="submission" date="2019-08" db="EMBL/GenBank/DDBJ databases">
        <title>Calorimonas adulescens gen. nov., sp. nov., an anaerobic thermophilic bacterium from Sakhalin hot spring.</title>
        <authorList>
            <person name="Khomyakova M.A."/>
            <person name="Merkel A.Y."/>
            <person name="Novikov A."/>
            <person name="Bonch-Osmolovskaya E.A."/>
            <person name="Slobodkin A.I."/>
        </authorList>
    </citation>
    <scope>NUCLEOTIDE SEQUENCE [LARGE SCALE GENOMIC DNA]</scope>
    <source>
        <strain evidence="5 6">A05MB</strain>
    </source>
</reference>
<evidence type="ECO:0000259" key="4">
    <source>
        <dbReference type="PROSITE" id="PS51350"/>
    </source>
</evidence>
<feature type="domain" description="HPr" evidence="4">
    <location>
        <begin position="2"/>
        <end position="86"/>
    </location>
</feature>
<accession>A0A5D8QI49</accession>
<keyword evidence="3" id="KW-0598">Phosphotransferase system</keyword>
<dbReference type="InterPro" id="IPR035895">
    <property type="entry name" value="HPr-like_sf"/>
</dbReference>
<dbReference type="PANTHER" id="PTHR33705:SF2">
    <property type="entry name" value="PHOSPHOCARRIER PROTEIN NPR"/>
    <property type="match status" value="1"/>
</dbReference>
<dbReference type="AlphaFoldDB" id="A0A5D8QI49"/>
<dbReference type="Gene3D" id="3.30.1340.10">
    <property type="entry name" value="HPr-like"/>
    <property type="match status" value="1"/>
</dbReference>
<dbReference type="Pfam" id="PF00381">
    <property type="entry name" value="PTS-HPr"/>
    <property type="match status" value="1"/>
</dbReference>
<dbReference type="Proteomes" id="UP000322976">
    <property type="component" value="Unassembled WGS sequence"/>
</dbReference>
<comment type="caution">
    <text evidence="5">The sequence shown here is derived from an EMBL/GenBank/DDBJ whole genome shotgun (WGS) entry which is preliminary data.</text>
</comment>
<keyword evidence="6" id="KW-1185">Reference proteome</keyword>
<dbReference type="NCBIfam" id="TIGR01003">
    <property type="entry name" value="PTS_HPr_family"/>
    <property type="match status" value="1"/>
</dbReference>
<dbReference type="PANTHER" id="PTHR33705">
    <property type="entry name" value="PHOSPHOCARRIER PROTEIN HPR"/>
    <property type="match status" value="1"/>
</dbReference>
<dbReference type="GO" id="GO:0005737">
    <property type="term" value="C:cytoplasm"/>
    <property type="evidence" value="ECO:0007669"/>
    <property type="project" value="UniProtKB-SubCell"/>
</dbReference>
<dbReference type="GO" id="GO:0009401">
    <property type="term" value="P:phosphoenolpyruvate-dependent sugar phosphotransferase system"/>
    <property type="evidence" value="ECO:0007669"/>
    <property type="project" value="UniProtKB-KW"/>
</dbReference>
<dbReference type="PRINTS" id="PR00107">
    <property type="entry name" value="PHOSPHOCPHPR"/>
</dbReference>
<evidence type="ECO:0000313" key="5">
    <source>
        <dbReference type="EMBL" id="TZE82988.1"/>
    </source>
</evidence>
<dbReference type="InterPro" id="IPR000032">
    <property type="entry name" value="HPr-like"/>
</dbReference>
<dbReference type="PROSITE" id="PS51350">
    <property type="entry name" value="PTS_HPR_DOM"/>
    <property type="match status" value="1"/>
</dbReference>
<comment type="subcellular location">
    <subcellularLocation>
        <location evidence="1">Cytoplasm</location>
    </subcellularLocation>
</comment>
<name>A0A5D8QI49_9THEO</name>
<keyword evidence="2" id="KW-0963">Cytoplasm</keyword>
<dbReference type="EMBL" id="VTPS01000003">
    <property type="protein sequence ID" value="TZE82988.1"/>
    <property type="molecule type" value="Genomic_DNA"/>
</dbReference>
<dbReference type="InterPro" id="IPR050399">
    <property type="entry name" value="HPr"/>
</dbReference>
<sequence>MVKKITYQVKNPQGIHARPAGMLVNRVSQFKCKVVIEKEKETVNAKEIFALMSLSVKQGDIITITFDGEEEETAVKAIEEFIKENL</sequence>
<gene>
    <name evidence="5" type="ORF">FWJ32_03295</name>
</gene>
<evidence type="ECO:0000256" key="1">
    <source>
        <dbReference type="ARBA" id="ARBA00004496"/>
    </source>
</evidence>